<dbReference type="EMBL" id="JAGIYZ010000019">
    <property type="protein sequence ID" value="MBP0465784.1"/>
    <property type="molecule type" value="Genomic_DNA"/>
</dbReference>
<dbReference type="Proteomes" id="UP000680815">
    <property type="component" value="Unassembled WGS sequence"/>
</dbReference>
<dbReference type="Pfam" id="PF08238">
    <property type="entry name" value="Sel1"/>
    <property type="match status" value="3"/>
</dbReference>
<dbReference type="InterPro" id="IPR020559">
    <property type="entry name" value="PRibGlycinamide_synth_CS"/>
</dbReference>
<dbReference type="InterPro" id="IPR002477">
    <property type="entry name" value="Peptidoglycan-bd-like"/>
</dbReference>
<protein>
    <submittedName>
        <fullName evidence="3">SEL1-like repeat protein</fullName>
    </submittedName>
</protein>
<sequence>MIRLTPPAALALILALAGCGNLTSTAPQPLPSAMPAAPAASDLAQGAALHQEALRRLNPPAGQRPDTAEAAALVERAARLGDPEAQLLLATGLLAEADDDEDRASAASWLNRAAHQGQSQAQYRLGRLLEEGSGTPREPAWAAVWFQRAAERGQAEAHFALALLQIAGEGTAQAPAEALARLTLAERRGVPGVARYRAALQPRVPPAEARRALARVQAETARGAVAPVDRALVRFVQSALARLGRWNQPVDGVDGPAVRAALAEFARAEGRGGAAAYDPGVIDLLRARLRR</sequence>
<keyword evidence="1" id="KW-0732">Signal</keyword>
<name>A0ABS4AWP7_9PROT</name>
<dbReference type="SMART" id="SM00671">
    <property type="entry name" value="SEL1"/>
    <property type="match status" value="3"/>
</dbReference>
<accession>A0ABS4AWP7</accession>
<dbReference type="PROSITE" id="PS51257">
    <property type="entry name" value="PROKAR_LIPOPROTEIN"/>
    <property type="match status" value="1"/>
</dbReference>
<feature type="chain" id="PRO_5045128545" evidence="1">
    <location>
        <begin position="27"/>
        <end position="291"/>
    </location>
</feature>
<dbReference type="SUPFAM" id="SSF47090">
    <property type="entry name" value="PGBD-like"/>
    <property type="match status" value="1"/>
</dbReference>
<proteinExistence type="predicted"/>
<keyword evidence="4" id="KW-1185">Reference proteome</keyword>
<dbReference type="InterPro" id="IPR011990">
    <property type="entry name" value="TPR-like_helical_dom_sf"/>
</dbReference>
<dbReference type="PANTHER" id="PTHR11102:SF160">
    <property type="entry name" value="ERAD-ASSOCIATED E3 UBIQUITIN-PROTEIN LIGASE COMPONENT HRD3"/>
    <property type="match status" value="1"/>
</dbReference>
<dbReference type="PANTHER" id="PTHR11102">
    <property type="entry name" value="SEL-1-LIKE PROTEIN"/>
    <property type="match status" value="1"/>
</dbReference>
<comment type="caution">
    <text evidence="3">The sequence shown here is derived from an EMBL/GenBank/DDBJ whole genome shotgun (WGS) entry which is preliminary data.</text>
</comment>
<dbReference type="SUPFAM" id="SSF81901">
    <property type="entry name" value="HCP-like"/>
    <property type="match status" value="1"/>
</dbReference>
<dbReference type="InterPro" id="IPR036365">
    <property type="entry name" value="PGBD-like_sf"/>
</dbReference>
<evidence type="ECO:0000256" key="1">
    <source>
        <dbReference type="SAM" id="SignalP"/>
    </source>
</evidence>
<dbReference type="Pfam" id="PF01471">
    <property type="entry name" value="PG_binding_1"/>
    <property type="match status" value="1"/>
</dbReference>
<reference evidence="3 4" key="1">
    <citation type="submission" date="2021-03" db="EMBL/GenBank/DDBJ databases">
        <authorList>
            <person name="So Y."/>
        </authorList>
    </citation>
    <scope>NUCLEOTIDE SEQUENCE [LARGE SCALE GENOMIC DNA]</scope>
    <source>
        <strain evidence="3 4">PWR1</strain>
    </source>
</reference>
<evidence type="ECO:0000313" key="4">
    <source>
        <dbReference type="Proteomes" id="UP000680815"/>
    </source>
</evidence>
<evidence type="ECO:0000313" key="3">
    <source>
        <dbReference type="EMBL" id="MBP0465784.1"/>
    </source>
</evidence>
<organism evidence="3 4">
    <name type="scientific">Roseomonas nitratireducens</name>
    <dbReference type="NCBI Taxonomy" id="2820810"/>
    <lineage>
        <taxon>Bacteria</taxon>
        <taxon>Pseudomonadati</taxon>
        <taxon>Pseudomonadota</taxon>
        <taxon>Alphaproteobacteria</taxon>
        <taxon>Acetobacterales</taxon>
        <taxon>Roseomonadaceae</taxon>
        <taxon>Roseomonas</taxon>
    </lineage>
</organism>
<evidence type="ECO:0000259" key="2">
    <source>
        <dbReference type="Pfam" id="PF01471"/>
    </source>
</evidence>
<feature type="signal peptide" evidence="1">
    <location>
        <begin position="1"/>
        <end position="26"/>
    </location>
</feature>
<dbReference type="InterPro" id="IPR006597">
    <property type="entry name" value="Sel1-like"/>
</dbReference>
<gene>
    <name evidence="3" type="ORF">J5Y09_17785</name>
</gene>
<dbReference type="RefSeq" id="WP_209353173.1">
    <property type="nucleotide sequence ID" value="NZ_JAGIYZ010000019.1"/>
</dbReference>
<feature type="domain" description="Peptidoglycan binding-like" evidence="2">
    <location>
        <begin position="231"/>
        <end position="268"/>
    </location>
</feature>
<dbReference type="InterPro" id="IPR050767">
    <property type="entry name" value="Sel1_AlgK"/>
</dbReference>
<dbReference type="Gene3D" id="1.25.40.10">
    <property type="entry name" value="Tetratricopeptide repeat domain"/>
    <property type="match status" value="1"/>
</dbReference>
<dbReference type="PROSITE" id="PS00184">
    <property type="entry name" value="GARS"/>
    <property type="match status" value="1"/>
</dbReference>